<keyword evidence="5 9" id="KW-0822">Tryptophan biosynthesis</keyword>
<evidence type="ECO:0000313" key="13">
    <source>
        <dbReference type="Proteomes" id="UP000190837"/>
    </source>
</evidence>
<dbReference type="AlphaFoldDB" id="A0A1C3H3X1"/>
<reference evidence="13" key="1">
    <citation type="submission" date="2016-04" db="EMBL/GenBank/DDBJ databases">
        <authorList>
            <person name="Tagini F."/>
        </authorList>
    </citation>
    <scope>NUCLEOTIDE SEQUENCE [LARGE SCALE GENOMIC DNA]</scope>
    <source>
        <strain evidence="13">CHUV0807</strain>
    </source>
</reference>
<dbReference type="InterPro" id="IPR017459">
    <property type="entry name" value="Glycosyl_Trfase_fam3_N_dom"/>
</dbReference>
<feature type="binding site" evidence="9">
    <location>
        <position position="91"/>
    </location>
    <ligand>
        <name>Mg(2+)</name>
        <dbReference type="ChEBI" id="CHEBI:18420"/>
        <label>1</label>
    </ligand>
</feature>
<feature type="binding site" evidence="9">
    <location>
        <position position="224"/>
    </location>
    <ligand>
        <name>Mg(2+)</name>
        <dbReference type="ChEBI" id="CHEBI:18420"/>
        <label>2</label>
    </ligand>
</feature>
<dbReference type="EC" id="2.4.2.18" evidence="9"/>
<evidence type="ECO:0000256" key="1">
    <source>
        <dbReference type="ARBA" id="ARBA00004907"/>
    </source>
</evidence>
<sequence length="341" mass="35561">MKAAIDLLVRGQDLPAELMREVMLSLMRGEVDPAAVGAFLTALAIKGESVAEVTAAAQVMRALAKPADLGGGVLVDPVGTGGDGASLFNVSTAAAIVAAAGGVKIAKHGNVAASSASGSADVLRQAGVVVDLEPAQVKACIAETNFGFMFAQAYHHAMRHVVPVRRAIGIRTVFNVLGPLSNPAGVKHQMLGVFSRTWLRPMVEVAQALGAERVLAVHSRNGLDEFSVTHPNDVAELRADGEIVEFMLNPADFGMNHHDHSALQVTSAADSLALIRQVFADGTPAIGFDMLALNAAAIFYVAGEVADFADGVARARAIMREGQATAQLERIAACSQRLKEV</sequence>
<keyword evidence="9" id="KW-0460">Magnesium</keyword>
<keyword evidence="3 9" id="KW-0328">Glycosyltransferase</keyword>
<keyword evidence="4 9" id="KW-0808">Transferase</keyword>
<comment type="similarity">
    <text evidence="9">Belongs to the anthranilate phosphoribosyltransferase family.</text>
</comment>
<evidence type="ECO:0000256" key="7">
    <source>
        <dbReference type="ARBA" id="ARBA00052328"/>
    </source>
</evidence>
<dbReference type="EMBL" id="FKLO01000042">
    <property type="protein sequence ID" value="SAM63289.1"/>
    <property type="molecule type" value="Genomic_DNA"/>
</dbReference>
<evidence type="ECO:0000256" key="5">
    <source>
        <dbReference type="ARBA" id="ARBA00022822"/>
    </source>
</evidence>
<feature type="binding site" evidence="9">
    <location>
        <position position="225"/>
    </location>
    <ligand>
        <name>Mg(2+)</name>
        <dbReference type="ChEBI" id="CHEBI:18420"/>
        <label>2</label>
    </ligand>
</feature>
<feature type="binding site" evidence="9">
    <location>
        <position position="79"/>
    </location>
    <ligand>
        <name>5-phospho-alpha-D-ribose 1-diphosphate</name>
        <dbReference type="ChEBI" id="CHEBI:58017"/>
    </ligand>
</feature>
<evidence type="ECO:0000256" key="4">
    <source>
        <dbReference type="ARBA" id="ARBA00022679"/>
    </source>
</evidence>
<dbReference type="Gene3D" id="3.40.1030.10">
    <property type="entry name" value="Nucleoside phosphorylase/phosphoribosyltransferase catalytic domain"/>
    <property type="match status" value="1"/>
</dbReference>
<organism evidence="12 13">
    <name type="scientific">Cardiobacterium hominis</name>
    <dbReference type="NCBI Taxonomy" id="2718"/>
    <lineage>
        <taxon>Bacteria</taxon>
        <taxon>Pseudomonadati</taxon>
        <taxon>Pseudomonadota</taxon>
        <taxon>Gammaproteobacteria</taxon>
        <taxon>Cardiobacteriales</taxon>
        <taxon>Cardiobacteriaceae</taxon>
        <taxon>Cardiobacterium</taxon>
    </lineage>
</organism>
<keyword evidence="9" id="KW-0479">Metal-binding</keyword>
<dbReference type="InterPro" id="IPR035902">
    <property type="entry name" value="Nuc_phospho_transferase"/>
</dbReference>
<dbReference type="FunFam" id="3.40.1030.10:FF:000002">
    <property type="entry name" value="Anthranilate phosphoribosyltransferase"/>
    <property type="match status" value="1"/>
</dbReference>
<name>A0A1C3H3X1_9GAMM</name>
<feature type="binding site" evidence="9">
    <location>
        <position position="79"/>
    </location>
    <ligand>
        <name>anthranilate</name>
        <dbReference type="ChEBI" id="CHEBI:16567"/>
        <label>1</label>
    </ligand>
</feature>
<comment type="function">
    <text evidence="9">Catalyzes the transfer of the phosphoribosyl group of 5-phosphorylribose-1-pyrophosphate (PRPP) to anthranilate to yield N-(5'-phosphoribosyl)-anthranilate (PRA).</text>
</comment>
<feature type="binding site" evidence="9">
    <location>
        <position position="165"/>
    </location>
    <ligand>
        <name>anthranilate</name>
        <dbReference type="ChEBI" id="CHEBI:16567"/>
        <label>2</label>
    </ligand>
</feature>
<dbReference type="InterPro" id="IPR005940">
    <property type="entry name" value="Anthranilate_Pribosyl_Tfrase"/>
</dbReference>
<evidence type="ECO:0000256" key="9">
    <source>
        <dbReference type="HAMAP-Rule" id="MF_00211"/>
    </source>
</evidence>
<dbReference type="RefSeq" id="WP_079540307.1">
    <property type="nucleotide sequence ID" value="NZ_FKLO01000042.1"/>
</dbReference>
<evidence type="ECO:0000259" key="11">
    <source>
        <dbReference type="Pfam" id="PF02885"/>
    </source>
</evidence>
<dbReference type="InterPro" id="IPR000312">
    <property type="entry name" value="Glycosyl_Trfase_fam3"/>
</dbReference>
<feature type="binding site" evidence="9">
    <location>
        <position position="225"/>
    </location>
    <ligand>
        <name>Mg(2+)</name>
        <dbReference type="ChEBI" id="CHEBI:18420"/>
        <label>1</label>
    </ligand>
</feature>
<dbReference type="Gene3D" id="1.20.970.10">
    <property type="entry name" value="Transferase, Pyrimidine Nucleoside Phosphorylase, Chain C"/>
    <property type="match status" value="1"/>
</dbReference>
<dbReference type="PANTHER" id="PTHR43285">
    <property type="entry name" value="ANTHRANILATE PHOSPHORIBOSYLTRANSFERASE"/>
    <property type="match status" value="1"/>
</dbReference>
<comment type="similarity">
    <text evidence="8">In the C-terminal section; belongs to the anthranilate phosphoribosyltransferase family.</text>
</comment>
<comment type="caution">
    <text evidence="9">Lacks conserved residue(s) required for the propagation of feature annotation.</text>
</comment>
<dbReference type="SUPFAM" id="SSF52418">
    <property type="entry name" value="Nucleoside phosphorylase/phosphoribosyltransferase catalytic domain"/>
    <property type="match status" value="1"/>
</dbReference>
<evidence type="ECO:0000256" key="2">
    <source>
        <dbReference type="ARBA" id="ARBA00022605"/>
    </source>
</evidence>
<dbReference type="InterPro" id="IPR036320">
    <property type="entry name" value="Glycosyl_Trfase_fam3_N_dom_sf"/>
</dbReference>
<keyword evidence="2 9" id="KW-0028">Amino-acid biosynthesis</keyword>
<evidence type="ECO:0000259" key="10">
    <source>
        <dbReference type="Pfam" id="PF00591"/>
    </source>
</evidence>
<dbReference type="NCBIfam" id="TIGR01245">
    <property type="entry name" value="trpD"/>
    <property type="match status" value="1"/>
</dbReference>
<dbReference type="Pfam" id="PF02885">
    <property type="entry name" value="Glycos_trans_3N"/>
    <property type="match status" value="1"/>
</dbReference>
<evidence type="ECO:0000256" key="8">
    <source>
        <dbReference type="ARBA" id="ARBA00061188"/>
    </source>
</evidence>
<dbReference type="GO" id="GO:0004048">
    <property type="term" value="F:anthranilate phosphoribosyltransferase activity"/>
    <property type="evidence" value="ECO:0007669"/>
    <property type="project" value="UniProtKB-UniRule"/>
</dbReference>
<comment type="pathway">
    <text evidence="1 9">Amino-acid biosynthesis; L-tryptophan biosynthesis; L-tryptophan from chorismate: step 2/5.</text>
</comment>
<gene>
    <name evidence="9" type="primary">trpD</name>
    <name evidence="12" type="ORF">CHUV0807_1101</name>
</gene>
<dbReference type="PANTHER" id="PTHR43285:SF2">
    <property type="entry name" value="ANTHRANILATE PHOSPHORIBOSYLTRANSFERASE"/>
    <property type="match status" value="1"/>
</dbReference>
<dbReference type="SUPFAM" id="SSF47648">
    <property type="entry name" value="Nucleoside phosphorylase/phosphoribosyltransferase N-terminal domain"/>
    <property type="match status" value="1"/>
</dbReference>
<dbReference type="UniPathway" id="UPA00035">
    <property type="reaction ID" value="UER00041"/>
</dbReference>
<accession>A0A1C3H3X1</accession>
<evidence type="ECO:0000313" key="12">
    <source>
        <dbReference type="EMBL" id="SAM63289.1"/>
    </source>
</evidence>
<dbReference type="Pfam" id="PF00591">
    <property type="entry name" value="Glycos_transf_3"/>
    <property type="match status" value="1"/>
</dbReference>
<feature type="binding site" evidence="9">
    <location>
        <begin position="89"/>
        <end position="92"/>
    </location>
    <ligand>
        <name>5-phospho-alpha-D-ribose 1-diphosphate</name>
        <dbReference type="ChEBI" id="CHEBI:58017"/>
    </ligand>
</feature>
<evidence type="ECO:0000256" key="3">
    <source>
        <dbReference type="ARBA" id="ARBA00022676"/>
    </source>
</evidence>
<proteinExistence type="inferred from homology"/>
<feature type="binding site" evidence="9">
    <location>
        <begin position="82"/>
        <end position="83"/>
    </location>
    <ligand>
        <name>5-phospho-alpha-D-ribose 1-diphosphate</name>
        <dbReference type="ChEBI" id="CHEBI:58017"/>
    </ligand>
</feature>
<comment type="subunit">
    <text evidence="9">Homodimer.</text>
</comment>
<dbReference type="GO" id="GO:0000287">
    <property type="term" value="F:magnesium ion binding"/>
    <property type="evidence" value="ECO:0007669"/>
    <property type="project" value="UniProtKB-UniRule"/>
</dbReference>
<feature type="binding site" evidence="9">
    <location>
        <position position="119"/>
    </location>
    <ligand>
        <name>5-phospho-alpha-D-ribose 1-diphosphate</name>
        <dbReference type="ChEBI" id="CHEBI:58017"/>
    </ligand>
</feature>
<feature type="domain" description="Glycosyl transferase family 3 N-terminal" evidence="11">
    <location>
        <begin position="3"/>
        <end position="64"/>
    </location>
</feature>
<keyword evidence="6 9" id="KW-0057">Aromatic amino acid biosynthesis</keyword>
<feature type="binding site" evidence="9">
    <location>
        <position position="110"/>
    </location>
    <ligand>
        <name>anthranilate</name>
        <dbReference type="ChEBI" id="CHEBI:16567"/>
        <label>1</label>
    </ligand>
</feature>
<feature type="binding site" evidence="9">
    <location>
        <begin position="107"/>
        <end position="115"/>
    </location>
    <ligand>
        <name>5-phospho-alpha-D-ribose 1-diphosphate</name>
        <dbReference type="ChEBI" id="CHEBI:58017"/>
    </ligand>
</feature>
<dbReference type="HAMAP" id="MF_00211">
    <property type="entry name" value="TrpD"/>
    <property type="match status" value="1"/>
</dbReference>
<feature type="domain" description="Glycosyl transferase family 3" evidence="10">
    <location>
        <begin position="73"/>
        <end position="324"/>
    </location>
</feature>
<dbReference type="GO" id="GO:0000162">
    <property type="term" value="P:L-tryptophan biosynthetic process"/>
    <property type="evidence" value="ECO:0007669"/>
    <property type="project" value="UniProtKB-UniRule"/>
</dbReference>
<protein>
    <recommendedName>
        <fullName evidence="9">Anthranilate phosphoribosyltransferase</fullName>
        <ecNumber evidence="9">2.4.2.18</ecNumber>
    </recommendedName>
</protein>
<evidence type="ECO:0000256" key="6">
    <source>
        <dbReference type="ARBA" id="ARBA00023141"/>
    </source>
</evidence>
<comment type="cofactor">
    <cofactor evidence="9">
        <name>Mg(2+)</name>
        <dbReference type="ChEBI" id="CHEBI:18420"/>
    </cofactor>
    <text evidence="9">Binds 2 magnesium ions per monomer.</text>
</comment>
<dbReference type="GO" id="GO:0005829">
    <property type="term" value="C:cytosol"/>
    <property type="evidence" value="ECO:0007669"/>
    <property type="project" value="TreeGrafter"/>
</dbReference>
<comment type="catalytic activity">
    <reaction evidence="7 9">
        <text>N-(5-phospho-beta-D-ribosyl)anthranilate + diphosphate = 5-phospho-alpha-D-ribose 1-diphosphate + anthranilate</text>
        <dbReference type="Rhea" id="RHEA:11768"/>
        <dbReference type="ChEBI" id="CHEBI:16567"/>
        <dbReference type="ChEBI" id="CHEBI:18277"/>
        <dbReference type="ChEBI" id="CHEBI:33019"/>
        <dbReference type="ChEBI" id="CHEBI:58017"/>
        <dbReference type="EC" id="2.4.2.18"/>
    </reaction>
</comment>
<dbReference type="Proteomes" id="UP000190837">
    <property type="component" value="Unassembled WGS sequence"/>
</dbReference>